<accession>A0A645HXE3</accession>
<comment type="caution">
    <text evidence="1">The sequence shown here is derived from an EMBL/GenBank/DDBJ whole genome shotgun (WGS) entry which is preliminary data.</text>
</comment>
<reference evidence="1" key="1">
    <citation type="submission" date="2019-08" db="EMBL/GenBank/DDBJ databases">
        <authorList>
            <person name="Kucharzyk K."/>
            <person name="Murdoch R.W."/>
            <person name="Higgins S."/>
            <person name="Loffler F."/>
        </authorList>
    </citation>
    <scope>NUCLEOTIDE SEQUENCE</scope>
</reference>
<proteinExistence type="predicted"/>
<name>A0A645HXE3_9ZZZZ</name>
<dbReference type="AlphaFoldDB" id="A0A645HXE3"/>
<dbReference type="EMBL" id="VSSQ01102201">
    <property type="protein sequence ID" value="MPN43667.1"/>
    <property type="molecule type" value="Genomic_DNA"/>
</dbReference>
<organism evidence="1">
    <name type="scientific">bioreactor metagenome</name>
    <dbReference type="NCBI Taxonomy" id="1076179"/>
    <lineage>
        <taxon>unclassified sequences</taxon>
        <taxon>metagenomes</taxon>
        <taxon>ecological metagenomes</taxon>
    </lineage>
</organism>
<protein>
    <submittedName>
        <fullName evidence="1">Uncharacterized protein</fullName>
    </submittedName>
</protein>
<evidence type="ECO:0000313" key="1">
    <source>
        <dbReference type="EMBL" id="MPN43667.1"/>
    </source>
</evidence>
<gene>
    <name evidence="1" type="ORF">SDC9_191227</name>
</gene>
<sequence length="111" mass="12853">MMPAAQIPFIKGNFDLLVQTHRRQQAPHLTHGMIHSARIRHALFIIRQIIHLSGHIPVFMNGDPVQKVTAMLEQIDIPVYIRQRGGRKLDRGIHVLHHLRGFMPNISFVRF</sequence>